<dbReference type="AlphaFoldDB" id="A0A291LWV8"/>
<dbReference type="GO" id="GO:0046872">
    <property type="term" value="F:metal ion binding"/>
    <property type="evidence" value="ECO:0007669"/>
    <property type="project" value="UniProtKB-KW"/>
</dbReference>
<keyword evidence="5" id="KW-0479">Metal-binding</keyword>
<dbReference type="GO" id="GO:0005524">
    <property type="term" value="F:ATP binding"/>
    <property type="evidence" value="ECO:0007669"/>
    <property type="project" value="UniProtKB-KW"/>
</dbReference>
<dbReference type="PANTHER" id="PTHR23407">
    <property type="entry name" value="ATPASE INHIBITOR/5-FORMYLTETRAHYDROFOLATE CYCLO-LIGASE"/>
    <property type="match status" value="1"/>
</dbReference>
<dbReference type="GO" id="GO:0035999">
    <property type="term" value="P:tetrahydrofolate interconversion"/>
    <property type="evidence" value="ECO:0007669"/>
    <property type="project" value="TreeGrafter"/>
</dbReference>
<dbReference type="EMBL" id="CP021404">
    <property type="protein sequence ID" value="ATI41226.1"/>
    <property type="molecule type" value="Genomic_DNA"/>
</dbReference>
<keyword evidence="7" id="KW-1185">Reference proteome</keyword>
<name>A0A291LWV8_9RHOB</name>
<dbReference type="InterPro" id="IPR037171">
    <property type="entry name" value="NagB/RpiA_transferase-like"/>
</dbReference>
<keyword evidence="3 4" id="KW-0067">ATP-binding</keyword>
<dbReference type="Pfam" id="PF01812">
    <property type="entry name" value="5-FTHF_cyc-lig"/>
    <property type="match status" value="1"/>
</dbReference>
<evidence type="ECO:0000256" key="4">
    <source>
        <dbReference type="PIRSR" id="PIRSR006806-1"/>
    </source>
</evidence>
<dbReference type="PANTHER" id="PTHR23407:SF1">
    <property type="entry name" value="5-FORMYLTETRAHYDROFOLATE CYCLO-LIGASE"/>
    <property type="match status" value="1"/>
</dbReference>
<keyword evidence="2 4" id="KW-0547">Nucleotide-binding</keyword>
<reference evidence="6 7" key="1">
    <citation type="submission" date="2017-05" db="EMBL/GenBank/DDBJ databases">
        <title>Comparative genomic and metabolic analysis of manganese-oxidizing mechanisms in Celeribater manganoxidans DY25T: its adaption to the environment of polymetallic nodule.</title>
        <authorList>
            <person name="Wang X."/>
        </authorList>
    </citation>
    <scope>NUCLEOTIDE SEQUENCE [LARGE SCALE GENOMIC DNA]</scope>
    <source>
        <strain evidence="6 7">DY25</strain>
    </source>
</reference>
<dbReference type="Proteomes" id="UP000219050">
    <property type="component" value="Chromosome"/>
</dbReference>
<feature type="binding site" evidence="4">
    <location>
        <begin position="149"/>
        <end position="157"/>
    </location>
    <ligand>
        <name>ATP</name>
        <dbReference type="ChEBI" id="CHEBI:30616"/>
    </ligand>
</feature>
<sequence>MSVLTGDMLTAAKAQARAEAKVRRAAIAREMGRRAACQLVIPLSEAVLPLVPKGGIVAGYWPIASEIDPRPALAALAEQGRRIALPVTVAQGQPLEFRLWTPGAPTDESHYGAHIPRPGGASGRDEDGRVVVPDLMLKPLLAFTADGQRLGYGGGYYDRTAAAFPDVATLGVAYSGQQVDYLPVGPFDRPVGGVVTELGLILPR</sequence>
<gene>
    <name evidence="6" type="ORF">CBW24_03890</name>
</gene>
<dbReference type="GO" id="GO:0009396">
    <property type="term" value="P:folic acid-containing compound biosynthetic process"/>
    <property type="evidence" value="ECO:0007669"/>
    <property type="project" value="TreeGrafter"/>
</dbReference>
<evidence type="ECO:0000256" key="1">
    <source>
        <dbReference type="ARBA" id="ARBA00010638"/>
    </source>
</evidence>
<dbReference type="Gene3D" id="3.40.50.10420">
    <property type="entry name" value="NagB/RpiA/CoA transferase-like"/>
    <property type="match status" value="1"/>
</dbReference>
<evidence type="ECO:0000313" key="6">
    <source>
        <dbReference type="EMBL" id="ATI41226.1"/>
    </source>
</evidence>
<feature type="binding site" evidence="4">
    <location>
        <position position="66"/>
    </location>
    <ligand>
        <name>substrate</name>
    </ligand>
</feature>
<comment type="cofactor">
    <cofactor evidence="5">
        <name>Mg(2+)</name>
        <dbReference type="ChEBI" id="CHEBI:18420"/>
    </cofactor>
</comment>
<organism evidence="6 7">
    <name type="scientific">Pacificitalea manganoxidans</name>
    <dbReference type="NCBI Taxonomy" id="1411902"/>
    <lineage>
        <taxon>Bacteria</taxon>
        <taxon>Pseudomonadati</taxon>
        <taxon>Pseudomonadota</taxon>
        <taxon>Alphaproteobacteria</taxon>
        <taxon>Rhodobacterales</taxon>
        <taxon>Paracoccaceae</taxon>
        <taxon>Pacificitalea</taxon>
    </lineage>
</organism>
<dbReference type="RefSeq" id="WP_097372742.1">
    <property type="nucleotide sequence ID" value="NZ_CP021404.1"/>
</dbReference>
<keyword evidence="5" id="KW-0460">Magnesium</keyword>
<dbReference type="GO" id="GO:0030272">
    <property type="term" value="F:5-formyltetrahydrofolate cyclo-ligase activity"/>
    <property type="evidence" value="ECO:0007669"/>
    <property type="project" value="UniProtKB-EC"/>
</dbReference>
<evidence type="ECO:0000256" key="3">
    <source>
        <dbReference type="ARBA" id="ARBA00022840"/>
    </source>
</evidence>
<dbReference type="OrthoDB" id="9801938at2"/>
<keyword evidence="6" id="KW-0436">Ligase</keyword>
<dbReference type="InterPro" id="IPR002698">
    <property type="entry name" value="FTHF_cligase"/>
</dbReference>
<proteinExistence type="inferred from homology"/>
<dbReference type="EC" id="6.3.3.2" evidence="5"/>
<evidence type="ECO:0000256" key="2">
    <source>
        <dbReference type="ARBA" id="ARBA00022741"/>
    </source>
</evidence>
<evidence type="ECO:0000313" key="7">
    <source>
        <dbReference type="Proteomes" id="UP000219050"/>
    </source>
</evidence>
<dbReference type="NCBIfam" id="TIGR02727">
    <property type="entry name" value="MTHFS_bact"/>
    <property type="match status" value="1"/>
</dbReference>
<evidence type="ECO:0000256" key="5">
    <source>
        <dbReference type="RuleBase" id="RU361279"/>
    </source>
</evidence>
<dbReference type="InterPro" id="IPR024185">
    <property type="entry name" value="FTHF_cligase-like_sf"/>
</dbReference>
<protein>
    <recommendedName>
        <fullName evidence="5">5-formyltetrahydrofolate cyclo-ligase</fullName>
        <ecNumber evidence="5">6.3.3.2</ecNumber>
    </recommendedName>
</protein>
<dbReference type="SUPFAM" id="SSF100950">
    <property type="entry name" value="NagB/RpiA/CoA transferase-like"/>
    <property type="match status" value="1"/>
</dbReference>
<dbReference type="KEGG" id="cmag:CBW24_03890"/>
<dbReference type="PIRSF" id="PIRSF006806">
    <property type="entry name" value="FTHF_cligase"/>
    <property type="match status" value="1"/>
</dbReference>
<accession>A0A291LWV8</accession>
<comment type="similarity">
    <text evidence="1 5">Belongs to the 5-formyltetrahydrofolate cyclo-ligase family.</text>
</comment>
<feature type="binding site" evidence="4">
    <location>
        <begin position="13"/>
        <end position="17"/>
    </location>
    <ligand>
        <name>ATP</name>
        <dbReference type="ChEBI" id="CHEBI:30616"/>
    </ligand>
</feature>
<comment type="catalytic activity">
    <reaction evidence="5">
        <text>(6S)-5-formyl-5,6,7,8-tetrahydrofolate + ATP = (6R)-5,10-methenyltetrahydrofolate + ADP + phosphate</text>
        <dbReference type="Rhea" id="RHEA:10488"/>
        <dbReference type="ChEBI" id="CHEBI:30616"/>
        <dbReference type="ChEBI" id="CHEBI:43474"/>
        <dbReference type="ChEBI" id="CHEBI:57455"/>
        <dbReference type="ChEBI" id="CHEBI:57457"/>
        <dbReference type="ChEBI" id="CHEBI:456216"/>
        <dbReference type="EC" id="6.3.3.2"/>
    </reaction>
</comment>